<evidence type="ECO:0000256" key="1">
    <source>
        <dbReference type="SAM" id="Phobius"/>
    </source>
</evidence>
<name>A0A430K240_9FLAO</name>
<keyword evidence="1" id="KW-0812">Transmembrane</keyword>
<proteinExistence type="predicted"/>
<evidence type="ECO:0000313" key="2">
    <source>
        <dbReference type="EMBL" id="RTE52991.1"/>
    </source>
</evidence>
<comment type="caution">
    <text evidence="2">The sequence shown here is derived from an EMBL/GenBank/DDBJ whole genome shotgun (WGS) entry which is preliminary data.</text>
</comment>
<dbReference type="EMBL" id="RQPJ01000008">
    <property type="protein sequence ID" value="RTE52991.1"/>
    <property type="molecule type" value="Genomic_DNA"/>
</dbReference>
<gene>
    <name evidence="2" type="ORF">EHW67_12450</name>
</gene>
<reference evidence="2 3" key="1">
    <citation type="submission" date="2018-11" db="EMBL/GenBank/DDBJ databases">
        <title>Arenibacter aquaticus sp.nov., a marine bacterium isolated from surface seawater in the South China Sea.</title>
        <authorList>
            <person name="Guo J."/>
            <person name="Sun J."/>
        </authorList>
    </citation>
    <scope>NUCLEOTIDE SEQUENCE [LARGE SCALE GENOMIC DNA]</scope>
    <source>
        <strain evidence="2 3">GUO666</strain>
    </source>
</reference>
<keyword evidence="1" id="KW-0472">Membrane</keyword>
<dbReference type="RefSeq" id="WP_126162724.1">
    <property type="nucleotide sequence ID" value="NZ_RQPJ01000008.1"/>
</dbReference>
<protein>
    <submittedName>
        <fullName evidence="2">Uncharacterized protein</fullName>
    </submittedName>
</protein>
<keyword evidence="3" id="KW-1185">Reference proteome</keyword>
<sequence>MKPKYKALLLNFVGFAILFIAIRLLIGFFFSLHHLVLAVVAALGASILAPKFAVVKSSGKEKLMMKWVFIRGFREI</sequence>
<organism evidence="2 3">
    <name type="scientific">Arenibacter aquaticus</name>
    <dbReference type="NCBI Taxonomy" id="2489054"/>
    <lineage>
        <taxon>Bacteria</taxon>
        <taxon>Pseudomonadati</taxon>
        <taxon>Bacteroidota</taxon>
        <taxon>Flavobacteriia</taxon>
        <taxon>Flavobacteriales</taxon>
        <taxon>Flavobacteriaceae</taxon>
        <taxon>Arenibacter</taxon>
    </lineage>
</organism>
<evidence type="ECO:0000313" key="3">
    <source>
        <dbReference type="Proteomes" id="UP000267585"/>
    </source>
</evidence>
<feature type="transmembrane region" description="Helical" evidence="1">
    <location>
        <begin position="7"/>
        <end position="29"/>
    </location>
</feature>
<dbReference type="Proteomes" id="UP000267585">
    <property type="component" value="Unassembled WGS sequence"/>
</dbReference>
<dbReference type="AlphaFoldDB" id="A0A430K240"/>
<accession>A0A430K240</accession>
<keyword evidence="1" id="KW-1133">Transmembrane helix</keyword>
<feature type="transmembrane region" description="Helical" evidence="1">
    <location>
        <begin position="35"/>
        <end position="55"/>
    </location>
</feature>